<feature type="binding site" evidence="2">
    <location>
        <position position="110"/>
    </location>
    <ligand>
        <name>Mg(2+)</name>
        <dbReference type="ChEBI" id="CHEBI:18420"/>
    </ligand>
</feature>
<dbReference type="Pfam" id="PF13500">
    <property type="entry name" value="AAA_26"/>
    <property type="match status" value="1"/>
</dbReference>
<keyword evidence="1 2" id="KW-0093">Biotin biosynthesis</keyword>
<comment type="cofactor">
    <cofactor evidence="2">
        <name>Mg(2+)</name>
        <dbReference type="ChEBI" id="CHEBI:18420"/>
    </cofactor>
</comment>
<evidence type="ECO:0000313" key="4">
    <source>
        <dbReference type="Proteomes" id="UP000005297"/>
    </source>
</evidence>
<sequence>MKRRIFITATDTDAGKTWVTAGAVRSLAASGIDVRAVKPVACGLDADGRNEDIEVLLAAQNLYDADLISLYRLALPAAPSLAAAAEGVEINPQQLVSWCENRPADTCLIEGVGGLMVPLSDGWLVSDWLAAMSDCEVWLVIGCRLGAINHALLTLDKLNSMGRSPARVILNAANAGDESWLEPVAQAITPFLGAGCLLHRLRHGDVYVQD</sequence>
<proteinExistence type="inferred from homology"/>
<dbReference type="PANTHER" id="PTHR43210:SF5">
    <property type="entry name" value="DETHIOBIOTIN SYNTHETASE"/>
    <property type="match status" value="1"/>
</dbReference>
<comment type="subunit">
    <text evidence="2">Homodimer.</text>
</comment>
<dbReference type="eggNOG" id="COG0132">
    <property type="taxonomic scope" value="Bacteria"/>
</dbReference>
<reference evidence="3 4" key="1">
    <citation type="submission" date="2006-09" db="EMBL/GenBank/DDBJ databases">
        <authorList>
            <person name="Emerson D."/>
            <person name="Ferriera S."/>
            <person name="Johnson J."/>
            <person name="Kravitz S."/>
            <person name="Halpern A."/>
            <person name="Remington K."/>
            <person name="Beeson K."/>
            <person name="Tran B."/>
            <person name="Rogers Y.-H."/>
            <person name="Friedman R."/>
            <person name="Venter J.C."/>
        </authorList>
    </citation>
    <scope>NUCLEOTIDE SEQUENCE [LARGE SCALE GENOMIC DNA]</scope>
    <source>
        <strain evidence="3 4">PV-1</strain>
    </source>
</reference>
<dbReference type="EC" id="6.3.3.3" evidence="2"/>
<keyword evidence="2" id="KW-0963">Cytoplasm</keyword>
<dbReference type="SUPFAM" id="SSF52540">
    <property type="entry name" value="P-loop containing nucleoside triphosphate hydrolases"/>
    <property type="match status" value="1"/>
</dbReference>
<feature type="binding site" evidence="2">
    <location>
        <position position="17"/>
    </location>
    <ligand>
        <name>Mg(2+)</name>
        <dbReference type="ChEBI" id="CHEBI:18420"/>
    </ligand>
</feature>
<comment type="subcellular location">
    <subcellularLocation>
        <location evidence="2">Cytoplasm</location>
    </subcellularLocation>
</comment>
<dbReference type="HAMAP" id="MF_00336">
    <property type="entry name" value="BioD"/>
    <property type="match status" value="1"/>
</dbReference>
<evidence type="ECO:0000256" key="1">
    <source>
        <dbReference type="ARBA" id="ARBA00022756"/>
    </source>
</evidence>
<feature type="binding site" evidence="2">
    <location>
        <position position="52"/>
    </location>
    <ligand>
        <name>Mg(2+)</name>
        <dbReference type="ChEBI" id="CHEBI:18420"/>
    </ligand>
</feature>
<comment type="pathway">
    <text evidence="2">Cofactor biosynthesis; biotin biosynthesis; biotin from 7,8-diaminononanoate: step 1/2.</text>
</comment>
<dbReference type="InterPro" id="IPR027417">
    <property type="entry name" value="P-loop_NTPase"/>
</dbReference>
<comment type="function">
    <text evidence="2">Catalyzes a mechanistically unusual reaction, the ATP-dependent insertion of CO2 between the N7 and N8 nitrogen atoms of 7,8-diaminopelargonic acid (DAPA, also called 7,8-diammoniononanoate) to form a ureido ring.</text>
</comment>
<dbReference type="RefSeq" id="WP_009849583.1">
    <property type="nucleotide sequence ID" value="NZ_DS022294.1"/>
</dbReference>
<organism evidence="3 4">
    <name type="scientific">Mariprofundus ferrooxydans PV-1</name>
    <dbReference type="NCBI Taxonomy" id="314345"/>
    <lineage>
        <taxon>Bacteria</taxon>
        <taxon>Pseudomonadati</taxon>
        <taxon>Pseudomonadota</taxon>
        <taxon>Candidatius Mariprofundia</taxon>
        <taxon>Mariprofundales</taxon>
        <taxon>Mariprofundaceae</taxon>
        <taxon>Mariprofundus</taxon>
    </lineage>
</organism>
<comment type="catalytic activity">
    <reaction evidence="2">
        <text>(7R,8S)-7,8-diammoniononanoate + CO2 + ATP = (4R,5S)-dethiobiotin + ADP + phosphate + 3 H(+)</text>
        <dbReference type="Rhea" id="RHEA:15805"/>
        <dbReference type="ChEBI" id="CHEBI:15378"/>
        <dbReference type="ChEBI" id="CHEBI:16526"/>
        <dbReference type="ChEBI" id="CHEBI:30616"/>
        <dbReference type="ChEBI" id="CHEBI:43474"/>
        <dbReference type="ChEBI" id="CHEBI:149469"/>
        <dbReference type="ChEBI" id="CHEBI:149473"/>
        <dbReference type="ChEBI" id="CHEBI:456216"/>
        <dbReference type="EC" id="6.3.3.3"/>
    </reaction>
</comment>
<dbReference type="GO" id="GO:0009102">
    <property type="term" value="P:biotin biosynthetic process"/>
    <property type="evidence" value="ECO:0007669"/>
    <property type="project" value="UniProtKB-UniRule"/>
</dbReference>
<keyword evidence="2" id="KW-0479">Metal-binding</keyword>
<dbReference type="NCBIfam" id="TIGR00347">
    <property type="entry name" value="bioD"/>
    <property type="match status" value="1"/>
</dbReference>
<protein>
    <recommendedName>
        <fullName evidence="2">ATP-dependent dethiobiotin synthetase BioD</fullName>
        <ecNumber evidence="2">6.3.3.3</ecNumber>
    </recommendedName>
    <alternativeName>
        <fullName evidence="2">DTB synthetase</fullName>
        <shortName evidence="2">DTBS</shortName>
    </alternativeName>
    <alternativeName>
        <fullName evidence="2">Dethiobiotin synthase</fullName>
    </alternativeName>
</protein>
<dbReference type="FunCoup" id="Q0EVT1">
    <property type="interactions" value="429"/>
</dbReference>
<dbReference type="AlphaFoldDB" id="Q0EVT1"/>
<name>Q0EVT1_9PROT</name>
<feature type="active site" evidence="2">
    <location>
        <position position="38"/>
    </location>
</feature>
<dbReference type="GO" id="GO:0000287">
    <property type="term" value="F:magnesium ion binding"/>
    <property type="evidence" value="ECO:0007669"/>
    <property type="project" value="UniProtKB-UniRule"/>
</dbReference>
<keyword evidence="2" id="KW-0460">Magnesium</keyword>
<dbReference type="CDD" id="cd03109">
    <property type="entry name" value="DTBS"/>
    <property type="match status" value="1"/>
</dbReference>
<dbReference type="OrthoDB" id="9802097at2"/>
<dbReference type="STRING" id="314344.AL013_07465"/>
<dbReference type="PANTHER" id="PTHR43210">
    <property type="entry name" value="DETHIOBIOTIN SYNTHETASE"/>
    <property type="match status" value="1"/>
</dbReference>
<dbReference type="GO" id="GO:0005524">
    <property type="term" value="F:ATP binding"/>
    <property type="evidence" value="ECO:0007669"/>
    <property type="project" value="UniProtKB-UniRule"/>
</dbReference>
<gene>
    <name evidence="2" type="primary">bioD</name>
    <name evidence="3" type="ORF">SPV1_10321</name>
</gene>
<dbReference type="InParanoid" id="Q0EVT1"/>
<dbReference type="HOGENOM" id="CLU_072551_3_1_0"/>
<dbReference type="GO" id="GO:0005829">
    <property type="term" value="C:cytosol"/>
    <property type="evidence" value="ECO:0007669"/>
    <property type="project" value="TreeGrafter"/>
</dbReference>
<comment type="similarity">
    <text evidence="2">Belongs to the dethiobiotin synthetase family.</text>
</comment>
<dbReference type="Gene3D" id="3.40.50.300">
    <property type="entry name" value="P-loop containing nucleotide triphosphate hydrolases"/>
    <property type="match status" value="1"/>
</dbReference>
<evidence type="ECO:0000256" key="2">
    <source>
        <dbReference type="HAMAP-Rule" id="MF_00336"/>
    </source>
</evidence>
<dbReference type="EMBL" id="AATS01000026">
    <property type="protein sequence ID" value="EAU53385.1"/>
    <property type="molecule type" value="Genomic_DNA"/>
</dbReference>
<dbReference type="PIRSF" id="PIRSF006755">
    <property type="entry name" value="DTB_synth"/>
    <property type="match status" value="1"/>
</dbReference>
<feature type="binding site" evidence="2">
    <location>
        <begin position="110"/>
        <end position="113"/>
    </location>
    <ligand>
        <name>ATP</name>
        <dbReference type="ChEBI" id="CHEBI:30616"/>
    </ligand>
</feature>
<keyword evidence="4" id="KW-1185">Reference proteome</keyword>
<keyword evidence="2" id="KW-0436">Ligase</keyword>
<comment type="caution">
    <text evidence="2">Lacks conserved residue(s) required for the propagation of feature annotation.</text>
</comment>
<comment type="caution">
    <text evidence="3">The sequence shown here is derived from an EMBL/GenBank/DDBJ whole genome shotgun (WGS) entry which is preliminary data.</text>
</comment>
<accession>Q0EVT1</accession>
<dbReference type="GO" id="GO:0004141">
    <property type="term" value="F:dethiobiotin synthase activity"/>
    <property type="evidence" value="ECO:0007669"/>
    <property type="project" value="UniProtKB-UniRule"/>
</dbReference>
<dbReference type="Proteomes" id="UP000005297">
    <property type="component" value="Unassembled WGS sequence"/>
</dbReference>
<dbReference type="InterPro" id="IPR004472">
    <property type="entry name" value="DTB_synth_BioD"/>
</dbReference>
<keyword evidence="2" id="KW-0547">Nucleotide-binding</keyword>
<dbReference type="UniPathway" id="UPA00078">
    <property type="reaction ID" value="UER00161"/>
</dbReference>
<evidence type="ECO:0000313" key="3">
    <source>
        <dbReference type="EMBL" id="EAU53385.1"/>
    </source>
</evidence>
<feature type="binding site" evidence="2">
    <location>
        <position position="52"/>
    </location>
    <ligand>
        <name>ATP</name>
        <dbReference type="ChEBI" id="CHEBI:30616"/>
    </ligand>
</feature>
<keyword evidence="2" id="KW-0067">ATP-binding</keyword>